<sequence length="71" mass="8132">MGPRSLPPSHPRPRTHSHLTCPVGSLVYRFRLFPVFDFPVLCSQECVSILDLGFGCPPYFDLTDRNLDREK</sequence>
<dbReference type="AlphaFoldDB" id="A0AAV8QBW3"/>
<organism evidence="1 2">
    <name type="scientific">Ensete ventricosum</name>
    <name type="common">Abyssinian banana</name>
    <name type="synonym">Musa ensete</name>
    <dbReference type="NCBI Taxonomy" id="4639"/>
    <lineage>
        <taxon>Eukaryota</taxon>
        <taxon>Viridiplantae</taxon>
        <taxon>Streptophyta</taxon>
        <taxon>Embryophyta</taxon>
        <taxon>Tracheophyta</taxon>
        <taxon>Spermatophyta</taxon>
        <taxon>Magnoliopsida</taxon>
        <taxon>Liliopsida</taxon>
        <taxon>Zingiberales</taxon>
        <taxon>Musaceae</taxon>
        <taxon>Ensete</taxon>
    </lineage>
</organism>
<dbReference type="Proteomes" id="UP001222027">
    <property type="component" value="Unassembled WGS sequence"/>
</dbReference>
<dbReference type="EMBL" id="JAQQAF010000008">
    <property type="protein sequence ID" value="KAJ8467133.1"/>
    <property type="molecule type" value="Genomic_DNA"/>
</dbReference>
<protein>
    <submittedName>
        <fullName evidence="1">Uncharacterized protein</fullName>
    </submittedName>
</protein>
<name>A0AAV8QBW3_ENSVE</name>
<reference evidence="1 2" key="1">
    <citation type="submission" date="2022-12" db="EMBL/GenBank/DDBJ databases">
        <title>Chromosome-scale assembly of the Ensete ventricosum genome.</title>
        <authorList>
            <person name="Dussert Y."/>
            <person name="Stocks J."/>
            <person name="Wendawek A."/>
            <person name="Woldeyes F."/>
            <person name="Nichols R.A."/>
            <person name="Borrell J.S."/>
        </authorList>
    </citation>
    <scope>NUCLEOTIDE SEQUENCE [LARGE SCALE GENOMIC DNA]</scope>
    <source>
        <strain evidence="2">cv. Maze</strain>
        <tissue evidence="1">Seeds</tissue>
    </source>
</reference>
<comment type="caution">
    <text evidence="1">The sequence shown here is derived from an EMBL/GenBank/DDBJ whole genome shotgun (WGS) entry which is preliminary data.</text>
</comment>
<accession>A0AAV8QBW3</accession>
<keyword evidence="2" id="KW-1185">Reference proteome</keyword>
<gene>
    <name evidence="1" type="ORF">OPV22_029685</name>
</gene>
<evidence type="ECO:0000313" key="1">
    <source>
        <dbReference type="EMBL" id="KAJ8467133.1"/>
    </source>
</evidence>
<proteinExistence type="predicted"/>
<evidence type="ECO:0000313" key="2">
    <source>
        <dbReference type="Proteomes" id="UP001222027"/>
    </source>
</evidence>